<dbReference type="EMBL" id="JAPXFL010000055">
    <property type="protein sequence ID" value="KAK9496794.1"/>
    <property type="molecule type" value="Genomic_DNA"/>
</dbReference>
<accession>A0AAW1CKN2</accession>
<name>A0AAW1CKN2_9HEMI</name>
<gene>
    <name evidence="1" type="ORF">O3M35_012987</name>
</gene>
<dbReference type="AlphaFoldDB" id="A0AAW1CKN2"/>
<evidence type="ECO:0000313" key="1">
    <source>
        <dbReference type="EMBL" id="KAK9496794.1"/>
    </source>
</evidence>
<comment type="caution">
    <text evidence="1">The sequence shown here is derived from an EMBL/GenBank/DDBJ whole genome shotgun (WGS) entry which is preliminary data.</text>
</comment>
<protein>
    <submittedName>
        <fullName evidence="1">Uncharacterized protein</fullName>
    </submittedName>
</protein>
<sequence length="149" mass="17758">MECPRGTQKFEENLEQMEENYEQNSLKVCELSEDRKYMGSFHKQKIASVIARIPKELFYQYNPSCIEKPEARVVPLAFRQYRDEEESLLYSLETNKYLAEKWKTFKRALPLSDKPQLQLPTANNFHIINYHVIYSEPSVVSRKKKLVKY</sequence>
<reference evidence="1 2" key="1">
    <citation type="submission" date="2022-12" db="EMBL/GenBank/DDBJ databases">
        <title>Chromosome-level genome assembly of true bugs.</title>
        <authorList>
            <person name="Ma L."/>
            <person name="Li H."/>
        </authorList>
    </citation>
    <scope>NUCLEOTIDE SEQUENCE [LARGE SCALE GENOMIC DNA]</scope>
    <source>
        <strain evidence="1">Lab_2022b</strain>
    </source>
</reference>
<dbReference type="Proteomes" id="UP001461498">
    <property type="component" value="Unassembled WGS sequence"/>
</dbReference>
<evidence type="ECO:0000313" key="2">
    <source>
        <dbReference type="Proteomes" id="UP001461498"/>
    </source>
</evidence>
<keyword evidence="2" id="KW-1185">Reference proteome</keyword>
<proteinExistence type="predicted"/>
<organism evidence="1 2">
    <name type="scientific">Rhynocoris fuscipes</name>
    <dbReference type="NCBI Taxonomy" id="488301"/>
    <lineage>
        <taxon>Eukaryota</taxon>
        <taxon>Metazoa</taxon>
        <taxon>Ecdysozoa</taxon>
        <taxon>Arthropoda</taxon>
        <taxon>Hexapoda</taxon>
        <taxon>Insecta</taxon>
        <taxon>Pterygota</taxon>
        <taxon>Neoptera</taxon>
        <taxon>Paraneoptera</taxon>
        <taxon>Hemiptera</taxon>
        <taxon>Heteroptera</taxon>
        <taxon>Panheteroptera</taxon>
        <taxon>Cimicomorpha</taxon>
        <taxon>Reduviidae</taxon>
        <taxon>Harpactorinae</taxon>
        <taxon>Harpactorini</taxon>
        <taxon>Rhynocoris</taxon>
    </lineage>
</organism>